<dbReference type="GO" id="GO:0003723">
    <property type="term" value="F:RNA binding"/>
    <property type="evidence" value="ECO:0007669"/>
    <property type="project" value="TreeGrafter"/>
</dbReference>
<dbReference type="RefSeq" id="XP_052944501.1">
    <property type="nucleotide sequence ID" value="XM_053089712.1"/>
</dbReference>
<organism evidence="8 9">
    <name type="scientific">Dioszegia hungarica</name>
    <dbReference type="NCBI Taxonomy" id="4972"/>
    <lineage>
        <taxon>Eukaryota</taxon>
        <taxon>Fungi</taxon>
        <taxon>Dikarya</taxon>
        <taxon>Basidiomycota</taxon>
        <taxon>Agaricomycotina</taxon>
        <taxon>Tremellomycetes</taxon>
        <taxon>Tremellales</taxon>
        <taxon>Bulleribasidiaceae</taxon>
        <taxon>Dioszegia</taxon>
    </lineage>
</organism>
<evidence type="ECO:0000256" key="3">
    <source>
        <dbReference type="ARBA" id="ARBA00022806"/>
    </source>
</evidence>
<keyword evidence="2 8" id="KW-0378">Hydrolase</keyword>
<comment type="caution">
    <text evidence="8">The sequence shown here is derived from an EMBL/GenBank/DDBJ whole genome shotgun (WGS) entry which is preliminary data.</text>
</comment>
<feature type="compositionally biased region" description="Basic and acidic residues" evidence="6">
    <location>
        <begin position="389"/>
        <end position="402"/>
    </location>
</feature>
<evidence type="ECO:0000256" key="2">
    <source>
        <dbReference type="ARBA" id="ARBA00022801"/>
    </source>
</evidence>
<keyword evidence="9" id="KW-1185">Reference proteome</keyword>
<dbReference type="InterPro" id="IPR001650">
    <property type="entry name" value="Helicase_C-like"/>
</dbReference>
<protein>
    <submittedName>
        <fullName evidence="8">P-loop containing nucleoside triphosphate hydrolase protein</fullName>
    </submittedName>
</protein>
<evidence type="ECO:0000259" key="7">
    <source>
        <dbReference type="PROSITE" id="PS51194"/>
    </source>
</evidence>
<keyword evidence="4" id="KW-0067">ATP-binding</keyword>
<dbReference type="Pfam" id="PF21010">
    <property type="entry name" value="HA2_C"/>
    <property type="match status" value="1"/>
</dbReference>
<dbReference type="InterPro" id="IPR027417">
    <property type="entry name" value="P-loop_NTPase"/>
</dbReference>
<dbReference type="GO" id="GO:0004386">
    <property type="term" value="F:helicase activity"/>
    <property type="evidence" value="ECO:0007669"/>
    <property type="project" value="UniProtKB-KW"/>
</dbReference>
<evidence type="ECO:0000256" key="6">
    <source>
        <dbReference type="SAM" id="MobiDB-lite"/>
    </source>
</evidence>
<dbReference type="InterPro" id="IPR007502">
    <property type="entry name" value="Helicase-assoc_dom"/>
</dbReference>
<dbReference type="PANTHER" id="PTHR18934:SF91">
    <property type="entry name" value="PRE-MRNA-SPLICING FACTOR ATP-DEPENDENT RNA HELICASE PRP16"/>
    <property type="match status" value="1"/>
</dbReference>
<dbReference type="PROSITE" id="PS51194">
    <property type="entry name" value="HELICASE_CTER"/>
    <property type="match status" value="1"/>
</dbReference>
<dbReference type="GeneID" id="77728917"/>
<comment type="similarity">
    <text evidence="5">Belongs to the DEAD box helicase family. DEAH subfamily. PRP16 sub-subfamily.</text>
</comment>
<dbReference type="EMBL" id="JAKWFO010000006">
    <property type="protein sequence ID" value="KAI9634724.1"/>
    <property type="molecule type" value="Genomic_DNA"/>
</dbReference>
<dbReference type="Proteomes" id="UP001164286">
    <property type="component" value="Unassembled WGS sequence"/>
</dbReference>
<name>A0AA38LUC6_9TREE</name>
<evidence type="ECO:0000256" key="5">
    <source>
        <dbReference type="ARBA" id="ARBA00038040"/>
    </source>
</evidence>
<reference evidence="8" key="1">
    <citation type="journal article" date="2022" name="G3 (Bethesda)">
        <title>High quality genome of the basidiomycete yeast Dioszegia hungarica PDD-24b-2 isolated from cloud water.</title>
        <authorList>
            <person name="Jarrige D."/>
            <person name="Haridas S."/>
            <person name="Bleykasten-Grosshans C."/>
            <person name="Joly M."/>
            <person name="Nadalig T."/>
            <person name="Sancelme M."/>
            <person name="Vuilleumier S."/>
            <person name="Grigoriev I.V."/>
            <person name="Amato P."/>
            <person name="Bringel F."/>
        </authorList>
    </citation>
    <scope>NUCLEOTIDE SEQUENCE</scope>
    <source>
        <strain evidence="8">PDD-24b-2</strain>
    </source>
</reference>
<proteinExistence type="inferred from homology"/>
<keyword evidence="3" id="KW-0347">Helicase</keyword>
<dbReference type="GO" id="GO:0016787">
    <property type="term" value="F:hydrolase activity"/>
    <property type="evidence" value="ECO:0007669"/>
    <property type="project" value="UniProtKB-KW"/>
</dbReference>
<dbReference type="Gene3D" id="3.40.50.300">
    <property type="entry name" value="P-loop containing nucleotide triphosphate hydrolases"/>
    <property type="match status" value="2"/>
</dbReference>
<accession>A0AA38LUC6</accession>
<feature type="region of interest" description="Disordered" evidence="6">
    <location>
        <begin position="379"/>
        <end position="402"/>
    </location>
</feature>
<dbReference type="AlphaFoldDB" id="A0AA38LUC6"/>
<gene>
    <name evidence="8" type="ORF">MKK02DRAFT_37602</name>
</gene>
<evidence type="ECO:0000256" key="4">
    <source>
        <dbReference type="ARBA" id="ARBA00022840"/>
    </source>
</evidence>
<dbReference type="GO" id="GO:0005524">
    <property type="term" value="F:ATP binding"/>
    <property type="evidence" value="ECO:0007669"/>
    <property type="project" value="UniProtKB-KW"/>
</dbReference>
<feature type="domain" description="Helicase C-terminal" evidence="7">
    <location>
        <begin position="267"/>
        <end position="439"/>
    </location>
</feature>
<evidence type="ECO:0000313" key="9">
    <source>
        <dbReference type="Proteomes" id="UP001164286"/>
    </source>
</evidence>
<feature type="region of interest" description="Disordered" evidence="6">
    <location>
        <begin position="593"/>
        <end position="612"/>
    </location>
</feature>
<dbReference type="SUPFAM" id="SSF52540">
    <property type="entry name" value="P-loop containing nucleoside triphosphate hydrolases"/>
    <property type="match status" value="1"/>
</dbReference>
<keyword evidence="1" id="KW-0547">Nucleotide-binding</keyword>
<evidence type="ECO:0000313" key="8">
    <source>
        <dbReference type="EMBL" id="KAI9634724.1"/>
    </source>
</evidence>
<evidence type="ECO:0000256" key="1">
    <source>
        <dbReference type="ARBA" id="ARBA00022741"/>
    </source>
</evidence>
<sequence length="751" mass="84661">MCPFPSVIQLTAMQRAGGNPADNGKPISEKHLALPTLIEERLSICHPLNMMNLLHFLSLYQDFTISGDAGSGKTLQLVQLLAHEMPSKIIILVMHSRVDAELVHKFFRELMGVEQPPKDKSQDLSRTNRSNNKKRDFYDEVVSLQIRDEVDPVSQFTRVIIYTEGAKGREVFKNPNMSRIGAIIHDDCHKRSAWSENLIADAKALRQEGNQVRLGFVSGTHHNFSPFRHYFPLPAQAHFHFPSIPYPRRIRYVPTRGQILDAWVAAEVKEYLRCFNSGNILVFVSGMREGEAIRDKIRQVLTRDQLQAIEISSISSASPWGDKETALSTKSKIKGPSRLRIVISANVAENAITPFHVGIVIDTMLHKVGTYDPELDRRELSVEPIPKQSAEHRSGRSSREKDGWVVRPMSEAAYEADLVQAHRPEIETEEFTRTLLRHLAFATLRGRQFLEPQHTSSPALQRRAIITLKRLDAITADDANSIGSVRITSMGQKMARIGASPEYARSVIAAAGRGFLPEMIVIVAANTTSQSIFFSREEIEQRPRPKHLTGAAQVQAVLEERAELHLEEGDHLTLFNVFRIWLELKAARNSKDDAEEEAADAEARPAEDGAAPPNLTKLKPWAIFASEHGIREPALYEAVDLASTLRTHMRAPEMFQGIESSYSGQKDLDDYTDALRLSLLDGHPHKCVDYYRIIDGEKVPRVVMDDKEQSVLHGVDPRYVLFSDAKRAEYSADWTIISRLTYLDPEWLEEA</sequence>
<dbReference type="PANTHER" id="PTHR18934">
    <property type="entry name" value="ATP-DEPENDENT RNA HELICASE"/>
    <property type="match status" value="1"/>
</dbReference>
<dbReference type="Gene3D" id="1.20.120.1080">
    <property type="match status" value="1"/>
</dbReference>
<dbReference type="SMART" id="SM00847">
    <property type="entry name" value="HA2"/>
    <property type="match status" value="1"/>
</dbReference>